<dbReference type="Proteomes" id="UP000252415">
    <property type="component" value="Unassembled WGS sequence"/>
</dbReference>
<reference evidence="5 6" key="1">
    <citation type="submission" date="2018-07" db="EMBL/GenBank/DDBJ databases">
        <title>Genomic Encyclopedia of Type Strains, Phase III (KMG-III): the genomes of soil and plant-associated and newly described type strains.</title>
        <authorList>
            <person name="Whitman W."/>
        </authorList>
    </citation>
    <scope>NUCLEOTIDE SEQUENCE [LARGE SCALE GENOMIC DNA]</scope>
    <source>
        <strain evidence="5 6">CECT 7506</strain>
    </source>
</reference>
<feature type="chain" id="PRO_5016595182" evidence="3">
    <location>
        <begin position="27"/>
        <end position="745"/>
    </location>
</feature>
<dbReference type="InterPro" id="IPR050309">
    <property type="entry name" value="Type-B_Carboxylest/Lipase"/>
</dbReference>
<dbReference type="SUPFAM" id="SSF53474">
    <property type="entry name" value="alpha/beta-Hydrolases"/>
    <property type="match status" value="1"/>
</dbReference>
<evidence type="ECO:0000259" key="4">
    <source>
        <dbReference type="Pfam" id="PF00135"/>
    </source>
</evidence>
<dbReference type="AlphaFoldDB" id="A0A368W9W1"/>
<feature type="domain" description="Carboxylesterase type B" evidence="4">
    <location>
        <begin position="215"/>
        <end position="538"/>
    </location>
</feature>
<dbReference type="InterPro" id="IPR002018">
    <property type="entry name" value="CarbesteraseB"/>
</dbReference>
<dbReference type="Pfam" id="PF00135">
    <property type="entry name" value="COesterase"/>
    <property type="match status" value="2"/>
</dbReference>
<dbReference type="InterPro" id="IPR029058">
    <property type="entry name" value="AB_hydrolase_fold"/>
</dbReference>
<evidence type="ECO:0000313" key="6">
    <source>
        <dbReference type="Proteomes" id="UP000252415"/>
    </source>
</evidence>
<comment type="similarity">
    <text evidence="1">Belongs to the type-B carboxylesterase/lipase family.</text>
</comment>
<dbReference type="RefSeq" id="WP_114378111.1">
    <property type="nucleotide sequence ID" value="NZ_QPJD01000001.1"/>
</dbReference>
<organism evidence="5 6">
    <name type="scientific">Paenibacillus prosopidis</name>
    <dbReference type="NCBI Taxonomy" id="630520"/>
    <lineage>
        <taxon>Bacteria</taxon>
        <taxon>Bacillati</taxon>
        <taxon>Bacillota</taxon>
        <taxon>Bacilli</taxon>
        <taxon>Bacillales</taxon>
        <taxon>Paenibacillaceae</taxon>
        <taxon>Paenibacillus</taxon>
    </lineage>
</organism>
<protein>
    <submittedName>
        <fullName evidence="5">Para-nitrobenzyl esterase</fullName>
    </submittedName>
</protein>
<dbReference type="Gene3D" id="3.40.50.1820">
    <property type="entry name" value="alpha/beta hydrolase"/>
    <property type="match status" value="1"/>
</dbReference>
<dbReference type="PROSITE" id="PS00122">
    <property type="entry name" value="CARBOXYLESTERASE_B_1"/>
    <property type="match status" value="1"/>
</dbReference>
<dbReference type="EMBL" id="QPJD01000001">
    <property type="protein sequence ID" value="RCW51866.1"/>
    <property type="molecule type" value="Genomic_DNA"/>
</dbReference>
<dbReference type="PROSITE" id="PS00941">
    <property type="entry name" value="CARBOXYLESTERASE_B_2"/>
    <property type="match status" value="1"/>
</dbReference>
<evidence type="ECO:0000313" key="5">
    <source>
        <dbReference type="EMBL" id="RCW51866.1"/>
    </source>
</evidence>
<dbReference type="InterPro" id="IPR019819">
    <property type="entry name" value="Carboxylesterase_B_CS"/>
</dbReference>
<dbReference type="InterPro" id="IPR019826">
    <property type="entry name" value="Carboxylesterase_B_AS"/>
</dbReference>
<gene>
    <name evidence="5" type="ORF">DFP97_101210</name>
</gene>
<keyword evidence="2" id="KW-0378">Hydrolase</keyword>
<name>A0A368W9W1_9BACL</name>
<evidence type="ECO:0000256" key="1">
    <source>
        <dbReference type="ARBA" id="ARBA00005964"/>
    </source>
</evidence>
<evidence type="ECO:0000256" key="2">
    <source>
        <dbReference type="ARBA" id="ARBA00022801"/>
    </source>
</evidence>
<dbReference type="GO" id="GO:0016787">
    <property type="term" value="F:hydrolase activity"/>
    <property type="evidence" value="ECO:0007669"/>
    <property type="project" value="UniProtKB-KW"/>
</dbReference>
<comment type="caution">
    <text evidence="5">The sequence shown here is derived from an EMBL/GenBank/DDBJ whole genome shotgun (WGS) entry which is preliminary data.</text>
</comment>
<feature type="signal peptide" evidence="3">
    <location>
        <begin position="1"/>
        <end position="26"/>
    </location>
</feature>
<feature type="domain" description="Carboxylesterase type B" evidence="4">
    <location>
        <begin position="556"/>
        <end position="699"/>
    </location>
</feature>
<proteinExistence type="inferred from homology"/>
<sequence length="745" mass="81265">MRLRGLLLRWGLVFTLAIGLAGPAYADSTMRSTESGAAVKKLVEAGLIKGDGKGVTNIYLNKNATLLQAGLIYLRLKGLEQEALNYIAKEGSGYTDAGGKQNQAVIAYLRAHPHLALLGFGGSELEPQKQITGPQYASLLLKVLGYEAGIDYQANHALLFARQKGVTTLSDGGLINRDIVASTYQALNMTPKNETITGLKKWQMRMKKDAYVPDVTVKTKYGDVQGVQLTNSSSISWLGVPYAKPPIGDLRWKAPRNPDSWTGKLETVRYQQTCVQTVNGKITGSEDCLYLNIWRPNQASSKLPVLVFTHGGGNVGGSGSSFVGDKLATAANSVVITINYRLGAMGYFRHPALQTGNPSDDSGNYGLLDILQSLKWVQENIEQFGGDSENVTLAGQSAGARDVLAAVISPYGKGLFQKAVVLSGGMTTSDPKAGEEKAANALVKLVQTEGKAATAEEAQAWINKQSKTELSAYLRGIKPEAIAVYYTDPAIRMAPFPHLFRDGAIIPKKGFDQIASGDYNKVPMILGSEQTEFSAFAFGDPYFASAAIDGSIFKDNKKLKQYQAAVQFGSELYAGFNVERVAEELTMQKDQPAVYGYRFAWGTRDGIISSQLQTLFGATHGADLDFYTGHTTGLASYFGKSYYNDENLAGRQELAAAMTRYLKYFLYTGNPNSQQNVEWKPWHAGDGVERILRLDGEKDHAVIEMSDEYLTVSATKKRMKQELSQEDLDLLETKIFAGRFFVDIP</sequence>
<keyword evidence="6" id="KW-1185">Reference proteome</keyword>
<keyword evidence="3" id="KW-0732">Signal</keyword>
<dbReference type="PANTHER" id="PTHR11559">
    <property type="entry name" value="CARBOXYLESTERASE"/>
    <property type="match status" value="1"/>
</dbReference>
<evidence type="ECO:0000256" key="3">
    <source>
        <dbReference type="SAM" id="SignalP"/>
    </source>
</evidence>
<dbReference type="OrthoDB" id="9775851at2"/>
<accession>A0A368W9W1</accession>